<keyword evidence="2" id="KW-1185">Reference proteome</keyword>
<dbReference type="Proteomes" id="UP001433508">
    <property type="component" value="Unassembled WGS sequence"/>
</dbReference>
<proteinExistence type="predicted"/>
<dbReference type="EMBL" id="MU971443">
    <property type="protein sequence ID" value="KAK9234897.1"/>
    <property type="molecule type" value="Genomic_DNA"/>
</dbReference>
<gene>
    <name evidence="1" type="ORF">V1525DRAFT_411666</name>
</gene>
<evidence type="ECO:0000313" key="1">
    <source>
        <dbReference type="EMBL" id="KAK9234897.1"/>
    </source>
</evidence>
<organism evidence="1 2">
    <name type="scientific">Lipomyces kononenkoae</name>
    <name type="common">Yeast</name>
    <dbReference type="NCBI Taxonomy" id="34357"/>
    <lineage>
        <taxon>Eukaryota</taxon>
        <taxon>Fungi</taxon>
        <taxon>Dikarya</taxon>
        <taxon>Ascomycota</taxon>
        <taxon>Saccharomycotina</taxon>
        <taxon>Lipomycetes</taxon>
        <taxon>Lipomycetales</taxon>
        <taxon>Lipomycetaceae</taxon>
        <taxon>Lipomyces</taxon>
    </lineage>
</organism>
<evidence type="ECO:0000313" key="2">
    <source>
        <dbReference type="Proteomes" id="UP001433508"/>
    </source>
</evidence>
<protein>
    <submittedName>
        <fullName evidence="1">Secretory lipase</fullName>
    </submittedName>
</protein>
<sequence length="497" mass="54217">MKTAHIALLCAVATLANGQMLPVPEGQSTSWNSSFKFSPEQVKLGQLSPGFATSLEVILNFDRTQLANGGPSQDIFYNLTEGSSNIPPHAPGQVLKVEHVTNPVSYNIPAKTALSRIIYSSTNLNGTLIPASAYVLWPYKPKQFGLHSKGEPCRAPPKAKAPVVLWTHGTAGFYADAAPSTHRSLFYGDIIPFTLAQAGYAVIATDYAGLGVETSWDGSFVPHQYGAREANAGDALNALRAVRTTFSDRITDNYVVVGHSQGGSVSWGISEVLAKDDQQYYDVEKGHLGTLTFSPGINVLPQHPQFFLPWVGKFLSGVYPTFKLSDWLTPLGVSRTKLLTQVQGGQYFSELLFSNATEVVNPDWNSSYYADVFSKLANPGNRPYKGPMLIIQGTADPAALYNITLATYDSTCKTYPGDLELMTVPGAGHFPAMDASRQVWLKWIEDRFEGRPVESKGCVKSALESFLPVEQYQEVTQSFFQWSGAPSWFAQLPVGSY</sequence>
<accession>A0ACC3STG5</accession>
<comment type="caution">
    <text evidence="1">The sequence shown here is derived from an EMBL/GenBank/DDBJ whole genome shotgun (WGS) entry which is preliminary data.</text>
</comment>
<name>A0ACC3STG5_LIPKO</name>
<reference evidence="2" key="1">
    <citation type="journal article" date="2024" name="Front. Bioeng. Biotechnol.">
        <title>Genome-scale model development and genomic sequencing of the oleaginous clade Lipomyces.</title>
        <authorList>
            <person name="Czajka J.J."/>
            <person name="Han Y."/>
            <person name="Kim J."/>
            <person name="Mondo S.J."/>
            <person name="Hofstad B.A."/>
            <person name="Robles A."/>
            <person name="Haridas S."/>
            <person name="Riley R."/>
            <person name="LaButti K."/>
            <person name="Pangilinan J."/>
            <person name="Andreopoulos W."/>
            <person name="Lipzen A."/>
            <person name="Yan J."/>
            <person name="Wang M."/>
            <person name="Ng V."/>
            <person name="Grigoriev I.V."/>
            <person name="Spatafora J.W."/>
            <person name="Magnuson J.K."/>
            <person name="Baker S.E."/>
            <person name="Pomraning K.R."/>
        </authorList>
    </citation>
    <scope>NUCLEOTIDE SEQUENCE [LARGE SCALE GENOMIC DNA]</scope>
    <source>
        <strain evidence="2">CBS 7786</strain>
    </source>
</reference>